<reference evidence="1" key="1">
    <citation type="submission" date="2023-08" db="EMBL/GenBank/DDBJ databases">
        <title>A de novo genome assembly of Solanum verrucosum Schlechtendal, a Mexican diploid species geographically isolated from the other diploid A-genome species in potato relatives.</title>
        <authorList>
            <person name="Hosaka K."/>
        </authorList>
    </citation>
    <scope>NUCLEOTIDE SEQUENCE</scope>
    <source>
        <tissue evidence="1">Young leaves</tissue>
    </source>
</reference>
<dbReference type="Gene3D" id="1.25.10.10">
    <property type="entry name" value="Leucine-rich Repeat Variant"/>
    <property type="match status" value="1"/>
</dbReference>
<dbReference type="Proteomes" id="UP001234989">
    <property type="component" value="Chromosome 3"/>
</dbReference>
<dbReference type="InterPro" id="IPR011989">
    <property type="entry name" value="ARM-like"/>
</dbReference>
<evidence type="ECO:0000313" key="2">
    <source>
        <dbReference type="Proteomes" id="UP001234989"/>
    </source>
</evidence>
<evidence type="ECO:0000313" key="1">
    <source>
        <dbReference type="EMBL" id="WMV20072.1"/>
    </source>
</evidence>
<dbReference type="AlphaFoldDB" id="A0AAF0QBW3"/>
<dbReference type="EMBL" id="CP133614">
    <property type="protein sequence ID" value="WMV20072.1"/>
    <property type="molecule type" value="Genomic_DNA"/>
</dbReference>
<name>A0AAF0QBW3_SOLVR</name>
<protein>
    <submittedName>
        <fullName evidence="1">Uncharacterized protein</fullName>
    </submittedName>
</protein>
<gene>
    <name evidence="1" type="ORF">MTR67_013457</name>
</gene>
<accession>A0AAF0QBW3</accession>
<sequence length="138" mass="15584">MRSGPMEKRRFEFFQENLENVTRARGSPRIEHAWYGTSANNVENIVDHGFEMPRIVPILILTRSHLYLNVVLPENVMAYDNVVSALGKISNFHRDNIDSAQRILSTFLADGPYQACSTPRVPLALAFLADGPYQAFST</sequence>
<keyword evidence="2" id="KW-1185">Reference proteome</keyword>
<organism evidence="1 2">
    <name type="scientific">Solanum verrucosum</name>
    <dbReference type="NCBI Taxonomy" id="315347"/>
    <lineage>
        <taxon>Eukaryota</taxon>
        <taxon>Viridiplantae</taxon>
        <taxon>Streptophyta</taxon>
        <taxon>Embryophyta</taxon>
        <taxon>Tracheophyta</taxon>
        <taxon>Spermatophyta</taxon>
        <taxon>Magnoliopsida</taxon>
        <taxon>eudicotyledons</taxon>
        <taxon>Gunneridae</taxon>
        <taxon>Pentapetalae</taxon>
        <taxon>asterids</taxon>
        <taxon>lamiids</taxon>
        <taxon>Solanales</taxon>
        <taxon>Solanaceae</taxon>
        <taxon>Solanoideae</taxon>
        <taxon>Solaneae</taxon>
        <taxon>Solanum</taxon>
    </lineage>
</organism>
<proteinExistence type="predicted"/>